<feature type="domain" description="Protein FecR C-terminal" evidence="3">
    <location>
        <begin position="303"/>
        <end position="369"/>
    </location>
</feature>
<dbReference type="InterPro" id="IPR032508">
    <property type="entry name" value="FecR_C"/>
</dbReference>
<accession>A0A4R6WI79</accession>
<dbReference type="InterPro" id="IPR012373">
    <property type="entry name" value="Ferrdict_sens_TM"/>
</dbReference>
<dbReference type="AlphaFoldDB" id="A0A4R6WI79"/>
<proteinExistence type="predicted"/>
<evidence type="ECO:0000259" key="3">
    <source>
        <dbReference type="Pfam" id="PF16344"/>
    </source>
</evidence>
<keyword evidence="1" id="KW-0472">Membrane</keyword>
<keyword evidence="1" id="KW-0812">Transmembrane</keyword>
<dbReference type="GO" id="GO:0016989">
    <property type="term" value="F:sigma factor antagonist activity"/>
    <property type="evidence" value="ECO:0007669"/>
    <property type="project" value="TreeGrafter"/>
</dbReference>
<dbReference type="PANTHER" id="PTHR30273:SF2">
    <property type="entry name" value="PROTEIN FECR"/>
    <property type="match status" value="1"/>
</dbReference>
<evidence type="ECO:0000313" key="5">
    <source>
        <dbReference type="Proteomes" id="UP000295292"/>
    </source>
</evidence>
<evidence type="ECO:0000259" key="2">
    <source>
        <dbReference type="Pfam" id="PF04773"/>
    </source>
</evidence>
<dbReference type="Pfam" id="PF16344">
    <property type="entry name" value="FecR_C"/>
    <property type="match status" value="1"/>
</dbReference>
<feature type="transmembrane region" description="Helical" evidence="1">
    <location>
        <begin position="75"/>
        <end position="95"/>
    </location>
</feature>
<dbReference type="PANTHER" id="PTHR30273">
    <property type="entry name" value="PERIPLASMIC SIGNAL SENSOR AND SIGMA FACTOR ACTIVATOR FECR-RELATED"/>
    <property type="match status" value="1"/>
</dbReference>
<name>A0A4R6WI79_9SPHI</name>
<organism evidence="4 5">
    <name type="scientific">Sphingobacterium yanglingense</name>
    <dbReference type="NCBI Taxonomy" id="1437280"/>
    <lineage>
        <taxon>Bacteria</taxon>
        <taxon>Pseudomonadati</taxon>
        <taxon>Bacteroidota</taxon>
        <taxon>Sphingobacteriia</taxon>
        <taxon>Sphingobacteriales</taxon>
        <taxon>Sphingobacteriaceae</taxon>
        <taxon>Sphingobacterium</taxon>
    </lineage>
</organism>
<dbReference type="Gene3D" id="2.60.120.1440">
    <property type="match status" value="1"/>
</dbReference>
<dbReference type="OrthoDB" id="9771237at2"/>
<keyword evidence="1" id="KW-1133">Transmembrane helix</keyword>
<dbReference type="EMBL" id="SNYV01000013">
    <property type="protein sequence ID" value="TDQ78107.1"/>
    <property type="molecule type" value="Genomic_DNA"/>
</dbReference>
<dbReference type="InterPro" id="IPR006860">
    <property type="entry name" value="FecR"/>
</dbReference>
<feature type="domain" description="FecR protein" evidence="2">
    <location>
        <begin position="171"/>
        <end position="262"/>
    </location>
</feature>
<dbReference type="RefSeq" id="WP_133584359.1">
    <property type="nucleotide sequence ID" value="NZ_SNYV01000013.1"/>
</dbReference>
<evidence type="ECO:0000256" key="1">
    <source>
        <dbReference type="SAM" id="Phobius"/>
    </source>
</evidence>
<dbReference type="PIRSF" id="PIRSF018266">
    <property type="entry name" value="FecR"/>
    <property type="match status" value="1"/>
</dbReference>
<protein>
    <submittedName>
        <fullName evidence="4">FecR family protein</fullName>
    </submittedName>
</protein>
<dbReference type="Pfam" id="PF04773">
    <property type="entry name" value="FecR"/>
    <property type="match status" value="1"/>
</dbReference>
<keyword evidence="5" id="KW-1185">Reference proteome</keyword>
<dbReference type="Proteomes" id="UP000295292">
    <property type="component" value="Unassembled WGS sequence"/>
</dbReference>
<sequence length="377" mass="42674">MNIDRITYLVDRLHTGIISDVENNELLTWYRSVAYQDAEYPTEELKVKGRMLYRLLKDTGFIHQLETKRRRLKSIWYSAAACLLLSFFALTFFLYSAKDRDKGQLLVQENKVDYLPGGNKAQLLLDDGSVIDLNSHQSSLIMGDKITYADGSMVENKEVLRKGSSQLELSIPRGGQYQLTLADGTKVWLNSESRLKYPLHFTGKERTIELEGEAYFEVSHNYKPFVVKTDRQRIQVLGTKFNVSSYSDNTVATTTLLEGSVRVSTPYGNNLLAPGHELVVTTSGSKMNEVYAKDAIAWKEGLFVFDNITLDAVMDKVSRWYNVDIHFVDEGLKKELVFAVIKKSENISVVLDKIASTGIAAFKVERGHINVTKNSKK</sequence>
<reference evidence="4 5" key="1">
    <citation type="submission" date="2019-03" db="EMBL/GenBank/DDBJ databases">
        <title>Genomic Encyclopedia of Archaeal and Bacterial Type Strains, Phase II (KMG-II): from individual species to whole genera.</title>
        <authorList>
            <person name="Goeker M."/>
        </authorList>
    </citation>
    <scope>NUCLEOTIDE SEQUENCE [LARGE SCALE GENOMIC DNA]</scope>
    <source>
        <strain evidence="4 5">DSM 28353</strain>
    </source>
</reference>
<gene>
    <name evidence="4" type="ORF">CLV99_2085</name>
</gene>
<comment type="caution">
    <text evidence="4">The sequence shown here is derived from an EMBL/GenBank/DDBJ whole genome shotgun (WGS) entry which is preliminary data.</text>
</comment>
<dbReference type="Gene3D" id="3.55.50.30">
    <property type="match status" value="1"/>
</dbReference>
<dbReference type="FunFam" id="2.60.120.1440:FF:000001">
    <property type="entry name" value="Putative anti-sigma factor"/>
    <property type="match status" value="1"/>
</dbReference>
<evidence type="ECO:0000313" key="4">
    <source>
        <dbReference type="EMBL" id="TDQ78107.1"/>
    </source>
</evidence>